<dbReference type="EMBL" id="CP053708">
    <property type="protein sequence ID" value="QKE89668.1"/>
    <property type="molecule type" value="Genomic_DNA"/>
</dbReference>
<dbReference type="PANTHER" id="PTHR43485:SF1">
    <property type="entry name" value="FORMATE HYDROGENLYASE SUBUNIT 5-RELATED"/>
    <property type="match status" value="1"/>
</dbReference>
<dbReference type="Proteomes" id="UP000500767">
    <property type="component" value="Chromosome"/>
</dbReference>
<dbReference type="AlphaFoldDB" id="A0A6M8HMU7"/>
<dbReference type="InterPro" id="IPR037232">
    <property type="entry name" value="NADH_quin_OxRdtase_su_C/D-like"/>
</dbReference>
<dbReference type="RefSeq" id="WP_171834656.1">
    <property type="nucleotide sequence ID" value="NZ_CP053708.1"/>
</dbReference>
<dbReference type="InterPro" id="IPR001135">
    <property type="entry name" value="NADH_Q_OxRdtase_suD"/>
</dbReference>
<accession>A0A6M8HMU7</accession>
<reference evidence="3 4" key="1">
    <citation type="journal article" date="2014" name="World J. Microbiol. Biotechnol.">
        <title>Biodiversity and physiological characteristics of Antarctic and Arctic lichens-associated bacteria.</title>
        <authorList>
            <person name="Lee Y.M."/>
            <person name="Kim E.H."/>
            <person name="Lee H.K."/>
            <person name="Hong S.G."/>
        </authorList>
    </citation>
    <scope>NUCLEOTIDE SEQUENCE [LARGE SCALE GENOMIC DNA]</scope>
    <source>
        <strain evidence="3 4">PAMC 26569</strain>
    </source>
</reference>
<organism evidence="3 4">
    <name type="scientific">Lichenicola cladoniae</name>
    <dbReference type="NCBI Taxonomy" id="1484109"/>
    <lineage>
        <taxon>Bacteria</taxon>
        <taxon>Pseudomonadati</taxon>
        <taxon>Pseudomonadota</taxon>
        <taxon>Alphaproteobacteria</taxon>
        <taxon>Acetobacterales</taxon>
        <taxon>Acetobacteraceae</taxon>
        <taxon>Lichenicola</taxon>
    </lineage>
</organism>
<dbReference type="Pfam" id="PF00346">
    <property type="entry name" value="Complex1_49kDa"/>
    <property type="match status" value="1"/>
</dbReference>
<evidence type="ECO:0000313" key="4">
    <source>
        <dbReference type="Proteomes" id="UP000500767"/>
    </source>
</evidence>
<dbReference type="GO" id="GO:0051287">
    <property type="term" value="F:NAD binding"/>
    <property type="evidence" value="ECO:0007669"/>
    <property type="project" value="InterPro"/>
</dbReference>
<dbReference type="KEGG" id="lck:HN018_06070"/>
<feature type="domain" description="NADH-quinone oxidoreductase subunit D" evidence="2">
    <location>
        <begin position="284"/>
        <end position="429"/>
    </location>
</feature>
<dbReference type="SUPFAM" id="SSF56762">
    <property type="entry name" value="HydB/Nqo4-like"/>
    <property type="match status" value="1"/>
</dbReference>
<name>A0A6M8HMU7_9PROT</name>
<gene>
    <name evidence="3" type="ORF">HN018_06070</name>
</gene>
<dbReference type="PANTHER" id="PTHR43485">
    <property type="entry name" value="HYDROGENASE-4 COMPONENT G"/>
    <property type="match status" value="1"/>
</dbReference>
<keyword evidence="4" id="KW-1185">Reference proteome</keyword>
<dbReference type="Gene3D" id="1.10.645.10">
    <property type="entry name" value="Cytochrome-c3 Hydrogenase, chain B"/>
    <property type="match status" value="1"/>
</dbReference>
<keyword evidence="1" id="KW-0560">Oxidoreductase</keyword>
<protein>
    <recommendedName>
        <fullName evidence="2">NADH-quinone oxidoreductase subunit D domain-containing protein</fullName>
    </recommendedName>
</protein>
<sequence>MNLVPRPPPSASELIRAGAVVPARPWPRYRLAPEAWADLADRLATDPLRLITLWADETTVHALFLDADGDPLVASVPIELRRYLALSPARPAVSPCERMIRDLWGVEAIGALDLRPWLDHGNWGLTAPLSPRPGPAVWPPEAPEFTAMPEDERTGAFQLGLGPVQSFATGPVHLRLTLDGERIARLEVRLGYAHRGIVRLLRSRTPAEAVSLVARIDAETTVAHQSAFARAVEAAGGWRITARAEALRVVMAELERCAVHLHHLAQVARLVGLDRAGTSAGWMRQTVLAGSAAAFGHRMMMGAIVPGGLADAPAETGLAALPAVLDRLEAALPGLAQAFRSGANRLSGRAGIRASVAANCVLGGPSGRASGHPLDVHVLPPLHLEAAPVARLQAGDAEARCRIRLDEIARSLMLARRLLLADPAGPVHRDPLPDQDLFEPASEGFGVAESAHGPVWYWIRIESGRISALHIHDPGLALWLALEQAAPGLELDGLRLLCRSLGLSVSGADL</sequence>
<dbReference type="InterPro" id="IPR029014">
    <property type="entry name" value="NiFe-Hase_large"/>
</dbReference>
<evidence type="ECO:0000256" key="1">
    <source>
        <dbReference type="ARBA" id="ARBA00023002"/>
    </source>
</evidence>
<dbReference type="SUPFAM" id="SSF143243">
    <property type="entry name" value="Nqo5-like"/>
    <property type="match status" value="1"/>
</dbReference>
<evidence type="ECO:0000313" key="3">
    <source>
        <dbReference type="EMBL" id="QKE89668.1"/>
    </source>
</evidence>
<dbReference type="InterPro" id="IPR052197">
    <property type="entry name" value="ComplexI_49kDa-like"/>
</dbReference>
<proteinExistence type="predicted"/>
<dbReference type="GO" id="GO:0048038">
    <property type="term" value="F:quinone binding"/>
    <property type="evidence" value="ECO:0007669"/>
    <property type="project" value="InterPro"/>
</dbReference>
<evidence type="ECO:0000259" key="2">
    <source>
        <dbReference type="Pfam" id="PF00346"/>
    </source>
</evidence>
<dbReference type="GO" id="GO:0016651">
    <property type="term" value="F:oxidoreductase activity, acting on NAD(P)H"/>
    <property type="evidence" value="ECO:0007669"/>
    <property type="project" value="InterPro"/>
</dbReference>